<gene>
    <name evidence="6" type="ORF">ACFQ07_11015</name>
</gene>
<evidence type="ECO:0000313" key="7">
    <source>
        <dbReference type="Proteomes" id="UP001597083"/>
    </source>
</evidence>
<dbReference type="GO" id="GO:0051213">
    <property type="term" value="F:dioxygenase activity"/>
    <property type="evidence" value="ECO:0007669"/>
    <property type="project" value="UniProtKB-KW"/>
</dbReference>
<name>A0ABW3CFQ1_9ACTN</name>
<keyword evidence="7" id="KW-1185">Reference proteome</keyword>
<evidence type="ECO:0000256" key="2">
    <source>
        <dbReference type="ARBA" id="ARBA00022723"/>
    </source>
</evidence>
<sequence length="130" mass="14353">SLDLLTADERQGDPSGFARHMLHCEERFTIVAVVWRPGQLTPIHDHIAWCSFIVLQGVEYETLYRDHGDHLTVIGEVANGPGDASGFAPPGDIHRVHNTGGTTAISLHVYGADLRTDPSSVRREYDLPVR</sequence>
<dbReference type="InterPro" id="IPR010300">
    <property type="entry name" value="CDO_1"/>
</dbReference>
<evidence type="ECO:0000313" key="6">
    <source>
        <dbReference type="EMBL" id="MFD0852759.1"/>
    </source>
</evidence>
<dbReference type="Gene3D" id="2.60.120.10">
    <property type="entry name" value="Jelly Rolls"/>
    <property type="match status" value="1"/>
</dbReference>
<keyword evidence="3 6" id="KW-0223">Dioxygenase</keyword>
<evidence type="ECO:0000256" key="3">
    <source>
        <dbReference type="ARBA" id="ARBA00022964"/>
    </source>
</evidence>
<dbReference type="EMBL" id="JBHTIR010001608">
    <property type="protein sequence ID" value="MFD0852759.1"/>
    <property type="molecule type" value="Genomic_DNA"/>
</dbReference>
<dbReference type="PANTHER" id="PTHR12918">
    <property type="entry name" value="CYSTEINE DIOXYGENASE"/>
    <property type="match status" value="1"/>
</dbReference>
<dbReference type="PANTHER" id="PTHR12918:SF1">
    <property type="entry name" value="CYSTEINE DIOXYGENASE TYPE 1"/>
    <property type="match status" value="1"/>
</dbReference>
<proteinExistence type="inferred from homology"/>
<organism evidence="6 7">
    <name type="scientific">Actinomadura adrarensis</name>
    <dbReference type="NCBI Taxonomy" id="1819600"/>
    <lineage>
        <taxon>Bacteria</taxon>
        <taxon>Bacillati</taxon>
        <taxon>Actinomycetota</taxon>
        <taxon>Actinomycetes</taxon>
        <taxon>Streptosporangiales</taxon>
        <taxon>Thermomonosporaceae</taxon>
        <taxon>Actinomadura</taxon>
    </lineage>
</organism>
<dbReference type="InterPro" id="IPR014710">
    <property type="entry name" value="RmlC-like_jellyroll"/>
</dbReference>
<dbReference type="Proteomes" id="UP001597083">
    <property type="component" value="Unassembled WGS sequence"/>
</dbReference>
<keyword evidence="4" id="KW-0560">Oxidoreductase</keyword>
<feature type="non-terminal residue" evidence="6">
    <location>
        <position position="1"/>
    </location>
</feature>
<reference evidence="7" key="1">
    <citation type="journal article" date="2019" name="Int. J. Syst. Evol. Microbiol.">
        <title>The Global Catalogue of Microorganisms (GCM) 10K type strain sequencing project: providing services to taxonomists for standard genome sequencing and annotation.</title>
        <authorList>
            <consortium name="The Broad Institute Genomics Platform"/>
            <consortium name="The Broad Institute Genome Sequencing Center for Infectious Disease"/>
            <person name="Wu L."/>
            <person name="Ma J."/>
        </authorList>
    </citation>
    <scope>NUCLEOTIDE SEQUENCE [LARGE SCALE GENOMIC DNA]</scope>
    <source>
        <strain evidence="7">JCM 31696</strain>
    </source>
</reference>
<keyword evidence="2" id="KW-0479">Metal-binding</keyword>
<evidence type="ECO:0000256" key="4">
    <source>
        <dbReference type="ARBA" id="ARBA00023002"/>
    </source>
</evidence>
<keyword evidence="5" id="KW-0408">Iron</keyword>
<accession>A0ABW3CFQ1</accession>
<comment type="similarity">
    <text evidence="1">Belongs to the cysteine dioxygenase family.</text>
</comment>
<dbReference type="Pfam" id="PF05995">
    <property type="entry name" value="CDO_I"/>
    <property type="match status" value="1"/>
</dbReference>
<comment type="caution">
    <text evidence="6">The sequence shown here is derived from an EMBL/GenBank/DDBJ whole genome shotgun (WGS) entry which is preliminary data.</text>
</comment>
<protein>
    <submittedName>
        <fullName evidence="6">Cysteine dioxygenase</fullName>
    </submittedName>
</protein>
<evidence type="ECO:0000256" key="5">
    <source>
        <dbReference type="ARBA" id="ARBA00023004"/>
    </source>
</evidence>
<dbReference type="CDD" id="cd10548">
    <property type="entry name" value="cupin_CDO"/>
    <property type="match status" value="1"/>
</dbReference>
<evidence type="ECO:0000256" key="1">
    <source>
        <dbReference type="ARBA" id="ARBA00006622"/>
    </source>
</evidence>
<dbReference type="InterPro" id="IPR011051">
    <property type="entry name" value="RmlC_Cupin_sf"/>
</dbReference>
<dbReference type="SUPFAM" id="SSF51182">
    <property type="entry name" value="RmlC-like cupins"/>
    <property type="match status" value="1"/>
</dbReference>